<comment type="caution">
    <text evidence="3">The sequence shown here is derived from an EMBL/GenBank/DDBJ whole genome shotgun (WGS) entry which is preliminary data.</text>
</comment>
<feature type="compositionally biased region" description="Low complexity" evidence="1">
    <location>
        <begin position="17"/>
        <end position="29"/>
    </location>
</feature>
<dbReference type="Pfam" id="PF19843">
    <property type="entry name" value="DUF6318"/>
    <property type="match status" value="1"/>
</dbReference>
<reference evidence="3 4" key="2">
    <citation type="submission" date="2020-08" db="EMBL/GenBank/DDBJ databases">
        <authorList>
            <person name="Partida-Martinez L."/>
            <person name="Huntemann M."/>
            <person name="Clum A."/>
            <person name="Wang J."/>
            <person name="Palaniappan K."/>
            <person name="Ritter S."/>
            <person name="Chen I.-M."/>
            <person name="Stamatis D."/>
            <person name="Reddy T."/>
            <person name="O'Malley R."/>
            <person name="Daum C."/>
            <person name="Shapiro N."/>
            <person name="Ivanova N."/>
            <person name="Kyrpides N."/>
            <person name="Woyke T."/>
        </authorList>
    </citation>
    <scope>NUCLEOTIDE SEQUENCE [LARGE SCALE GENOMIC DNA]</scope>
    <source>
        <strain evidence="3 4">RAS26</strain>
    </source>
</reference>
<organism evidence="3 4">
    <name type="scientific">Cellulomonas cellasea</name>
    <dbReference type="NCBI Taxonomy" id="43670"/>
    <lineage>
        <taxon>Bacteria</taxon>
        <taxon>Bacillati</taxon>
        <taxon>Actinomycetota</taxon>
        <taxon>Actinomycetes</taxon>
        <taxon>Micrococcales</taxon>
        <taxon>Cellulomonadaceae</taxon>
        <taxon>Cellulomonas</taxon>
    </lineage>
</organism>
<proteinExistence type="predicted"/>
<evidence type="ECO:0000313" key="3">
    <source>
        <dbReference type="EMBL" id="MBB2924243.1"/>
    </source>
</evidence>
<feature type="region of interest" description="Disordered" evidence="1">
    <location>
        <begin position="1"/>
        <end position="51"/>
    </location>
</feature>
<dbReference type="InterPro" id="IPR046281">
    <property type="entry name" value="DUF6318"/>
</dbReference>
<gene>
    <name evidence="3" type="ORF">FHR80_003171</name>
</gene>
<reference evidence="3 4" key="1">
    <citation type="submission" date="2020-08" db="EMBL/GenBank/DDBJ databases">
        <title>The Agave Microbiome: Exploring the role of microbial communities in plant adaptations to desert environments.</title>
        <authorList>
            <person name="Partida-Martinez L.P."/>
        </authorList>
    </citation>
    <scope>NUCLEOTIDE SEQUENCE [LARGE SCALE GENOMIC DNA]</scope>
    <source>
        <strain evidence="3 4">RAS26</strain>
    </source>
</reference>
<name>A0A7W4UIQ0_9CELL</name>
<evidence type="ECO:0000256" key="1">
    <source>
        <dbReference type="SAM" id="MobiDB-lite"/>
    </source>
</evidence>
<dbReference type="Proteomes" id="UP000518206">
    <property type="component" value="Unassembled WGS sequence"/>
</dbReference>
<dbReference type="EMBL" id="JACHVX010000004">
    <property type="protein sequence ID" value="MBB2924243.1"/>
    <property type="molecule type" value="Genomic_DNA"/>
</dbReference>
<protein>
    <recommendedName>
        <fullName evidence="2">DUF6318 domain-containing protein</fullName>
    </recommendedName>
</protein>
<dbReference type="RefSeq" id="WP_183297006.1">
    <property type="nucleotide sequence ID" value="NZ_JACHVX010000004.1"/>
</dbReference>
<sequence length="180" mass="18963">MLAASLTACTGEPAGGPTPTRTASARPTAEPTPTPTTTPEPERPAAMDDPGVDGAVAAATYFLSLYPYVYNTGDLTAWKALSHPECVFCASVVTNVEEMHALGQRQEGTELTVVPGESAEIEVGVWFSVRLDVAQGEWTVVGLQGEPVRSGPAQNYAFTLAVVRDSERWVIRAAEATPSA</sequence>
<accession>A0A7W4UIQ0</accession>
<feature type="domain" description="DUF6318" evidence="2">
    <location>
        <begin position="35"/>
        <end position="173"/>
    </location>
</feature>
<evidence type="ECO:0000259" key="2">
    <source>
        <dbReference type="Pfam" id="PF19843"/>
    </source>
</evidence>
<evidence type="ECO:0000313" key="4">
    <source>
        <dbReference type="Proteomes" id="UP000518206"/>
    </source>
</evidence>
<dbReference type="AlphaFoldDB" id="A0A7W4UIQ0"/>